<organism evidence="2 3">
    <name type="scientific">Pristionchus pacificus</name>
    <name type="common">Parasitic nematode worm</name>
    <dbReference type="NCBI Taxonomy" id="54126"/>
    <lineage>
        <taxon>Eukaryota</taxon>
        <taxon>Metazoa</taxon>
        <taxon>Ecdysozoa</taxon>
        <taxon>Nematoda</taxon>
        <taxon>Chromadorea</taxon>
        <taxon>Rhabditida</taxon>
        <taxon>Rhabditina</taxon>
        <taxon>Diplogasteromorpha</taxon>
        <taxon>Diplogasteroidea</taxon>
        <taxon>Neodiplogasteridae</taxon>
        <taxon>Pristionchus</taxon>
    </lineage>
</organism>
<reference evidence="3" key="1">
    <citation type="journal article" date="2008" name="Nat. Genet.">
        <title>The Pristionchus pacificus genome provides a unique perspective on nematode lifestyle and parasitism.</title>
        <authorList>
            <person name="Dieterich C."/>
            <person name="Clifton S.W."/>
            <person name="Schuster L.N."/>
            <person name="Chinwalla A."/>
            <person name="Delehaunty K."/>
            <person name="Dinkelacker I."/>
            <person name="Fulton L."/>
            <person name="Fulton R."/>
            <person name="Godfrey J."/>
            <person name="Minx P."/>
            <person name="Mitreva M."/>
            <person name="Roeseler W."/>
            <person name="Tian H."/>
            <person name="Witte H."/>
            <person name="Yang S.P."/>
            <person name="Wilson R.K."/>
            <person name="Sommer R.J."/>
        </authorList>
    </citation>
    <scope>NUCLEOTIDE SEQUENCE [LARGE SCALE GENOMIC DNA]</scope>
    <source>
        <strain evidence="3">PS312</strain>
    </source>
</reference>
<dbReference type="AlphaFoldDB" id="A0A2A6CDR2"/>
<feature type="region of interest" description="Disordered" evidence="1">
    <location>
        <begin position="161"/>
        <end position="216"/>
    </location>
</feature>
<protein>
    <submittedName>
        <fullName evidence="2">Uncharacterized protein</fullName>
    </submittedName>
</protein>
<accession>A0A8R1U5N4</accession>
<feature type="compositionally biased region" description="Acidic residues" evidence="1">
    <location>
        <begin position="164"/>
        <end position="178"/>
    </location>
</feature>
<reference evidence="2" key="2">
    <citation type="submission" date="2022-06" db="UniProtKB">
        <authorList>
            <consortium name="EnsemblMetazoa"/>
        </authorList>
    </citation>
    <scope>IDENTIFICATION</scope>
    <source>
        <strain evidence="2">PS312</strain>
    </source>
</reference>
<evidence type="ECO:0000313" key="2">
    <source>
        <dbReference type="EnsemblMetazoa" id="PPA04018.1"/>
    </source>
</evidence>
<accession>A0A2A6CDR2</accession>
<keyword evidence="3" id="KW-1185">Reference proteome</keyword>
<proteinExistence type="predicted"/>
<dbReference type="Proteomes" id="UP000005239">
    <property type="component" value="Unassembled WGS sequence"/>
</dbReference>
<feature type="compositionally biased region" description="Acidic residues" evidence="1">
    <location>
        <begin position="190"/>
        <end position="216"/>
    </location>
</feature>
<dbReference type="EnsemblMetazoa" id="PPA04018.1">
    <property type="protein sequence ID" value="PPA04018.1"/>
    <property type="gene ID" value="WBGene00093572"/>
</dbReference>
<evidence type="ECO:0000256" key="1">
    <source>
        <dbReference type="SAM" id="MobiDB-lite"/>
    </source>
</evidence>
<sequence>MFSQLMQQTITQMFSNKDGVDPYESLSMTNRLLRRIGPTKPSLVEKKICQICYQELSYKRTTTLGHHKLHRTCLIKLAECVQNTWRREHGSSDFACSASRANQERRHLITVLGQLTQDKRCAIRERKNDYYVEDIEEEMVIMRKRMQDVDNFLLAEALQATERVEEEDSEEDESDGLGDDPGGVGHDNGWETEEEDEDEDQEEEEEEQDDGEVYVL</sequence>
<evidence type="ECO:0000313" key="3">
    <source>
        <dbReference type="Proteomes" id="UP000005239"/>
    </source>
</evidence>
<gene>
    <name evidence="2" type="primary">WBGene00093572</name>
</gene>
<name>A0A2A6CDR2_PRIPA</name>